<dbReference type="RefSeq" id="WP_115894840.1">
    <property type="nucleotide sequence ID" value="NZ_QTLC01000063.1"/>
</dbReference>
<dbReference type="EMBL" id="QTLC01000063">
    <property type="protein sequence ID" value="RDY69107.1"/>
    <property type="molecule type" value="Genomic_DNA"/>
</dbReference>
<evidence type="ECO:0000256" key="1">
    <source>
        <dbReference type="SAM" id="SignalP"/>
    </source>
</evidence>
<dbReference type="AlphaFoldDB" id="A0A3D8VI97"/>
<evidence type="ECO:0008006" key="4">
    <source>
        <dbReference type="Google" id="ProtNLM"/>
    </source>
</evidence>
<dbReference type="Proteomes" id="UP000257032">
    <property type="component" value="Unassembled WGS sequence"/>
</dbReference>
<feature type="signal peptide" evidence="1">
    <location>
        <begin position="1"/>
        <end position="25"/>
    </location>
</feature>
<organism evidence="2 3">
    <name type="scientific">Halobacillus trueperi</name>
    <dbReference type="NCBI Taxonomy" id="156205"/>
    <lineage>
        <taxon>Bacteria</taxon>
        <taxon>Bacillati</taxon>
        <taxon>Bacillota</taxon>
        <taxon>Bacilli</taxon>
        <taxon>Bacillales</taxon>
        <taxon>Bacillaceae</taxon>
        <taxon>Halobacillus</taxon>
    </lineage>
</organism>
<feature type="chain" id="PRO_5039194540" description="Lipoprotein" evidence="1">
    <location>
        <begin position="26"/>
        <end position="125"/>
    </location>
</feature>
<evidence type="ECO:0000313" key="2">
    <source>
        <dbReference type="EMBL" id="RDY69107.1"/>
    </source>
</evidence>
<evidence type="ECO:0000313" key="3">
    <source>
        <dbReference type="Proteomes" id="UP000257032"/>
    </source>
</evidence>
<comment type="caution">
    <text evidence="2">The sequence shown here is derived from an EMBL/GenBank/DDBJ whole genome shotgun (WGS) entry which is preliminary data.</text>
</comment>
<keyword evidence="1" id="KW-0732">Signal</keyword>
<accession>A0A3D8VI97</accession>
<proteinExistence type="predicted"/>
<reference evidence="2 3" key="1">
    <citation type="submission" date="2018-08" db="EMBL/GenBank/DDBJ databases">
        <title>Genome sequence of strict halophilic Halobacillus trueperi SS1 isolated from Lunsu, a salty water body of North West Himalayas.</title>
        <authorList>
            <person name="Gupta S."/>
            <person name="Sharma P."/>
            <person name="Dev K."/>
            <person name="Baumler D."/>
            <person name="Sourirajan A."/>
        </authorList>
    </citation>
    <scope>NUCLEOTIDE SEQUENCE [LARGE SCALE GENOMIC DNA]</scope>
    <source>
        <strain evidence="2 3">SS1</strain>
    </source>
</reference>
<dbReference type="PROSITE" id="PS51257">
    <property type="entry name" value="PROKAR_LIPOPROTEIN"/>
    <property type="match status" value="1"/>
</dbReference>
<sequence>MDRKITVVLLSLLLLLAACSTQTFNFSGESENWSADLKVNQTSDDYETQELVLKYKGDDVNDVGPVAYNVDSKGSFGRSGVTLKENGTITDSDTANPTNAKVSEHTEVEVTVEWNDNAETFKLSK</sequence>
<name>A0A3D8VI97_9BACI</name>
<protein>
    <recommendedName>
        <fullName evidence="4">Lipoprotein</fullName>
    </recommendedName>
</protein>
<gene>
    <name evidence="2" type="ORF">DXT76_16765</name>
</gene>